<keyword evidence="3" id="KW-0328">Glycosyltransferase</keyword>
<comment type="caution">
    <text evidence="4">The sequence shown here is derived from an EMBL/GenBank/DDBJ whole genome shotgun (WGS) entry which is preliminary data.</text>
</comment>
<evidence type="ECO:0000313" key="5">
    <source>
        <dbReference type="Proteomes" id="UP001341840"/>
    </source>
</evidence>
<proteinExistence type="inferred from homology"/>
<protein>
    <recommendedName>
        <fullName evidence="6">UDP-glycosyltransferases domain-containing protein</fullName>
    </recommendedName>
</protein>
<dbReference type="PANTHER" id="PTHR11926">
    <property type="entry name" value="GLUCOSYL/GLUCURONOSYL TRANSFERASES"/>
    <property type="match status" value="1"/>
</dbReference>
<evidence type="ECO:0008006" key="6">
    <source>
        <dbReference type="Google" id="ProtNLM"/>
    </source>
</evidence>
<dbReference type="EMBL" id="JASCZI010272080">
    <property type="protein sequence ID" value="MED6219954.1"/>
    <property type="molecule type" value="Genomic_DNA"/>
</dbReference>
<dbReference type="Gene3D" id="3.40.50.2000">
    <property type="entry name" value="Glycogen Phosphorylase B"/>
    <property type="match status" value="2"/>
</dbReference>
<dbReference type="PROSITE" id="PS00375">
    <property type="entry name" value="UDPGT"/>
    <property type="match status" value="1"/>
</dbReference>
<dbReference type="PANTHER" id="PTHR11926:SF774">
    <property type="entry name" value="UDP-GLYCOSYLTRANSFERASE 85A1-RELATED"/>
    <property type="match status" value="1"/>
</dbReference>
<accession>A0ABU6ZDB8</accession>
<sequence length="333" mass="38087">MNAESSYLTNGYLETTIDWVPGIKEIRLKDIPSFIRTTYPNDIMLNFFLREMKRSQRACAIIMNTFDSLEHDIFEPFSSNSSLPPVYSIGPMDFLLNHHITDDDHELNKIGSNLWKEDQECIKWLDKQEPNLVVYINFGSITTMTNENLIEFAWGIANTNKRFLWVIREDLVGGENVILPNEFVEETKIRGMLSNWCPQEEVLGHPSIGVFLTHSGWNSTLESVCNGVPMICWPCFSDQMTNCRFSCNDWGIGFEIEDVKREKIESLVRESMDGEKVLPERERWRNGAASKGCGNGLIICWSAALSRHWHRRGYAAWEVSDAMVGRGTGGESI</sequence>
<evidence type="ECO:0000256" key="1">
    <source>
        <dbReference type="ARBA" id="ARBA00009995"/>
    </source>
</evidence>
<organism evidence="4 5">
    <name type="scientific">Stylosanthes scabra</name>
    <dbReference type="NCBI Taxonomy" id="79078"/>
    <lineage>
        <taxon>Eukaryota</taxon>
        <taxon>Viridiplantae</taxon>
        <taxon>Streptophyta</taxon>
        <taxon>Embryophyta</taxon>
        <taxon>Tracheophyta</taxon>
        <taxon>Spermatophyta</taxon>
        <taxon>Magnoliopsida</taxon>
        <taxon>eudicotyledons</taxon>
        <taxon>Gunneridae</taxon>
        <taxon>Pentapetalae</taxon>
        <taxon>rosids</taxon>
        <taxon>fabids</taxon>
        <taxon>Fabales</taxon>
        <taxon>Fabaceae</taxon>
        <taxon>Papilionoideae</taxon>
        <taxon>50 kb inversion clade</taxon>
        <taxon>dalbergioids sensu lato</taxon>
        <taxon>Dalbergieae</taxon>
        <taxon>Pterocarpus clade</taxon>
        <taxon>Stylosanthes</taxon>
    </lineage>
</organism>
<dbReference type="CDD" id="cd03784">
    <property type="entry name" value="GT1_Gtf-like"/>
    <property type="match status" value="1"/>
</dbReference>
<keyword evidence="2 3" id="KW-0808">Transferase</keyword>
<evidence type="ECO:0000313" key="4">
    <source>
        <dbReference type="EMBL" id="MED6219954.1"/>
    </source>
</evidence>
<dbReference type="SUPFAM" id="SSF53756">
    <property type="entry name" value="UDP-Glycosyltransferase/glycogen phosphorylase"/>
    <property type="match status" value="1"/>
</dbReference>
<dbReference type="Pfam" id="PF00201">
    <property type="entry name" value="UDPGT"/>
    <property type="match status" value="1"/>
</dbReference>
<reference evidence="4 5" key="1">
    <citation type="journal article" date="2023" name="Plants (Basel)">
        <title>Bridging the Gap: Combining Genomics and Transcriptomics Approaches to Understand Stylosanthes scabra, an Orphan Legume from the Brazilian Caatinga.</title>
        <authorList>
            <person name="Ferreira-Neto J.R.C."/>
            <person name="da Silva M.D."/>
            <person name="Binneck E."/>
            <person name="de Melo N.F."/>
            <person name="da Silva R.H."/>
            <person name="de Melo A.L.T.M."/>
            <person name="Pandolfi V."/>
            <person name="Bustamante F.O."/>
            <person name="Brasileiro-Vidal A.C."/>
            <person name="Benko-Iseppon A.M."/>
        </authorList>
    </citation>
    <scope>NUCLEOTIDE SEQUENCE [LARGE SCALE GENOMIC DNA]</scope>
    <source>
        <tissue evidence="4">Leaves</tissue>
    </source>
</reference>
<dbReference type="InterPro" id="IPR002213">
    <property type="entry name" value="UDP_glucos_trans"/>
</dbReference>
<gene>
    <name evidence="4" type="ORF">PIB30_040580</name>
</gene>
<comment type="similarity">
    <text evidence="1 3">Belongs to the UDP-glycosyltransferase family.</text>
</comment>
<name>A0ABU6ZDB8_9FABA</name>
<evidence type="ECO:0000256" key="3">
    <source>
        <dbReference type="RuleBase" id="RU003718"/>
    </source>
</evidence>
<dbReference type="Proteomes" id="UP001341840">
    <property type="component" value="Unassembled WGS sequence"/>
</dbReference>
<dbReference type="InterPro" id="IPR035595">
    <property type="entry name" value="UDP_glycos_trans_CS"/>
</dbReference>
<keyword evidence="5" id="KW-1185">Reference proteome</keyword>
<evidence type="ECO:0000256" key="2">
    <source>
        <dbReference type="ARBA" id="ARBA00022679"/>
    </source>
</evidence>